<feature type="compositionally biased region" description="Polar residues" evidence="1">
    <location>
        <begin position="46"/>
        <end position="59"/>
    </location>
</feature>
<feature type="compositionally biased region" description="Basic and acidic residues" evidence="1">
    <location>
        <begin position="67"/>
        <end position="76"/>
    </location>
</feature>
<feature type="region of interest" description="Disordered" evidence="1">
    <location>
        <begin position="1"/>
        <end position="27"/>
    </location>
</feature>
<evidence type="ECO:0000313" key="2">
    <source>
        <dbReference type="EMBL" id="GMF62792.1"/>
    </source>
</evidence>
<evidence type="ECO:0000256" key="1">
    <source>
        <dbReference type="SAM" id="MobiDB-lite"/>
    </source>
</evidence>
<accession>A0A9W7D6F6</accession>
<feature type="region of interest" description="Disordered" evidence="1">
    <location>
        <begin position="40"/>
        <end position="77"/>
    </location>
</feature>
<proteinExistence type="predicted"/>
<dbReference type="AlphaFoldDB" id="A0A9W7D6F6"/>
<keyword evidence="3" id="KW-1185">Reference proteome</keyword>
<evidence type="ECO:0000313" key="3">
    <source>
        <dbReference type="Proteomes" id="UP001165121"/>
    </source>
</evidence>
<comment type="caution">
    <text evidence="2">The sequence shown here is derived from an EMBL/GenBank/DDBJ whole genome shotgun (WGS) entry which is preliminary data.</text>
</comment>
<organism evidence="2 3">
    <name type="scientific">Phytophthora fragariaefolia</name>
    <dbReference type="NCBI Taxonomy" id="1490495"/>
    <lineage>
        <taxon>Eukaryota</taxon>
        <taxon>Sar</taxon>
        <taxon>Stramenopiles</taxon>
        <taxon>Oomycota</taxon>
        <taxon>Peronosporomycetes</taxon>
        <taxon>Peronosporales</taxon>
        <taxon>Peronosporaceae</taxon>
        <taxon>Phytophthora</taxon>
    </lineage>
</organism>
<feature type="compositionally biased region" description="Polar residues" evidence="1">
    <location>
        <begin position="8"/>
        <end position="20"/>
    </location>
</feature>
<dbReference type="EMBL" id="BSXT01006673">
    <property type="protein sequence ID" value="GMF62792.1"/>
    <property type="molecule type" value="Genomic_DNA"/>
</dbReference>
<protein>
    <submittedName>
        <fullName evidence="2">Unnamed protein product</fullName>
    </submittedName>
</protein>
<reference evidence="2" key="1">
    <citation type="submission" date="2023-04" db="EMBL/GenBank/DDBJ databases">
        <title>Phytophthora fragariaefolia NBRC 109709.</title>
        <authorList>
            <person name="Ichikawa N."/>
            <person name="Sato H."/>
            <person name="Tonouchi N."/>
        </authorList>
    </citation>
    <scope>NUCLEOTIDE SEQUENCE</scope>
    <source>
        <strain evidence="2">NBRC 109709</strain>
    </source>
</reference>
<dbReference type="Proteomes" id="UP001165121">
    <property type="component" value="Unassembled WGS sequence"/>
</dbReference>
<name>A0A9W7D6F6_9STRA</name>
<gene>
    <name evidence="2" type="ORF">Pfra01_002737000</name>
</gene>
<sequence length="110" mass="12148">MTDFIIKQTVQQQRGDTTSRPAPVDEEMHHVAHTNRNGEFIHATPDSHSSLPTPGSQEEYTAGDPHQGTDDGHDDLPTSVGGWINDFRGKGSSGCLKRTLWLLSSFGFHY</sequence>